<dbReference type="OrthoDB" id="9999482at2"/>
<dbReference type="EMBL" id="WNLA01000017">
    <property type="protein sequence ID" value="MTW04722.1"/>
    <property type="molecule type" value="Genomic_DNA"/>
</dbReference>
<sequence>MDRYTATRLVLRICVLAFSIGPAAGQVQVGELMVTPEADGVTVTLARDQPEPALAMLESPAPQPYRPAITRIRLNDGELPGAAMMQPSTRPLPPMPAPRTHEMERDVLTLKAAHAAMLLDDQQHMRSKLASLR</sequence>
<organism evidence="3 4">
    <name type="scientific">Pseudoduganella ginsengisoli</name>
    <dbReference type="NCBI Taxonomy" id="1462440"/>
    <lineage>
        <taxon>Bacteria</taxon>
        <taxon>Pseudomonadati</taxon>
        <taxon>Pseudomonadota</taxon>
        <taxon>Betaproteobacteria</taxon>
        <taxon>Burkholderiales</taxon>
        <taxon>Oxalobacteraceae</taxon>
        <taxon>Telluria group</taxon>
        <taxon>Pseudoduganella</taxon>
    </lineage>
</organism>
<feature type="region of interest" description="Disordered" evidence="1">
    <location>
        <begin position="80"/>
        <end position="99"/>
    </location>
</feature>
<keyword evidence="4" id="KW-1185">Reference proteome</keyword>
<feature type="signal peptide" evidence="2">
    <location>
        <begin position="1"/>
        <end position="24"/>
    </location>
</feature>
<evidence type="ECO:0000313" key="4">
    <source>
        <dbReference type="Proteomes" id="UP000484015"/>
    </source>
</evidence>
<keyword evidence="2" id="KW-0732">Signal</keyword>
<accession>A0A6L6Q6I9</accession>
<evidence type="ECO:0000256" key="2">
    <source>
        <dbReference type="SAM" id="SignalP"/>
    </source>
</evidence>
<evidence type="ECO:0000256" key="1">
    <source>
        <dbReference type="SAM" id="MobiDB-lite"/>
    </source>
</evidence>
<dbReference type="Proteomes" id="UP000484015">
    <property type="component" value="Unassembled WGS sequence"/>
</dbReference>
<gene>
    <name evidence="3" type="ORF">GM668_21855</name>
</gene>
<protein>
    <submittedName>
        <fullName evidence="3">Uncharacterized protein</fullName>
    </submittedName>
</protein>
<name>A0A6L6Q6I9_9BURK</name>
<evidence type="ECO:0000313" key="3">
    <source>
        <dbReference type="EMBL" id="MTW04722.1"/>
    </source>
</evidence>
<reference evidence="3 4" key="1">
    <citation type="submission" date="2019-11" db="EMBL/GenBank/DDBJ databases">
        <title>Type strains purchased from KCTC, JCM and DSMZ.</title>
        <authorList>
            <person name="Lu H."/>
        </authorList>
    </citation>
    <scope>NUCLEOTIDE SEQUENCE [LARGE SCALE GENOMIC DNA]</scope>
    <source>
        <strain evidence="3 4">KCTC 42409</strain>
    </source>
</reference>
<proteinExistence type="predicted"/>
<dbReference type="RefSeq" id="WP_155441068.1">
    <property type="nucleotide sequence ID" value="NZ_WNLA01000017.1"/>
</dbReference>
<comment type="caution">
    <text evidence="3">The sequence shown here is derived from an EMBL/GenBank/DDBJ whole genome shotgun (WGS) entry which is preliminary data.</text>
</comment>
<dbReference type="AlphaFoldDB" id="A0A6L6Q6I9"/>
<feature type="chain" id="PRO_5027043768" evidence="2">
    <location>
        <begin position="25"/>
        <end position="133"/>
    </location>
</feature>